<dbReference type="EMBL" id="BK014962">
    <property type="protein sequence ID" value="DAD84564.1"/>
    <property type="molecule type" value="Genomic_DNA"/>
</dbReference>
<proteinExistence type="predicted"/>
<name>A0A8S5MQR2_9CAUD</name>
<evidence type="ECO:0000313" key="1">
    <source>
        <dbReference type="EMBL" id="DAD84564.1"/>
    </source>
</evidence>
<sequence>MVTIAYLTKDEFKNLGFDEVDDFEKLLMRAEVAINLFLDGFYGVKDFETDFEARKKAVRLATAYQVAYLDASGIATADDKQAVSTVILGRTHVSYHNGTSRPFESDRYNLSLDALNVLKAAGFGYRGVGYGRD</sequence>
<protein>
    <submittedName>
        <fullName evidence="1">Head Tail Connector Protein</fullName>
    </submittedName>
</protein>
<organism evidence="1">
    <name type="scientific">Siphoviridae sp. ctHSm42</name>
    <dbReference type="NCBI Taxonomy" id="2826232"/>
    <lineage>
        <taxon>Viruses</taxon>
        <taxon>Duplodnaviria</taxon>
        <taxon>Heunggongvirae</taxon>
        <taxon>Uroviricota</taxon>
        <taxon>Caudoviricetes</taxon>
    </lineage>
</organism>
<accession>A0A8S5MQR2</accession>
<reference evidence="1" key="1">
    <citation type="journal article" date="2021" name="Proc. Natl. Acad. Sci. U.S.A.">
        <title>A Catalog of Tens of Thousands of Viruses from Human Metagenomes Reveals Hidden Associations with Chronic Diseases.</title>
        <authorList>
            <person name="Tisza M.J."/>
            <person name="Buck C.B."/>
        </authorList>
    </citation>
    <scope>NUCLEOTIDE SEQUENCE</scope>
    <source>
        <strain evidence="1">CtHSm42</strain>
    </source>
</reference>